<feature type="transmembrane region" description="Helical" evidence="6">
    <location>
        <begin position="30"/>
        <end position="49"/>
    </location>
</feature>
<feature type="domain" description="TLC" evidence="7">
    <location>
        <begin position="67"/>
        <end position="268"/>
    </location>
</feature>
<proteinExistence type="predicted"/>
<feature type="transmembrane region" description="Helical" evidence="6">
    <location>
        <begin position="196"/>
        <end position="219"/>
    </location>
</feature>
<dbReference type="Proteomes" id="UP000663832">
    <property type="component" value="Unassembled WGS sequence"/>
</dbReference>
<evidence type="ECO:0000313" key="8">
    <source>
        <dbReference type="EMBL" id="CAF1064184.1"/>
    </source>
</evidence>
<dbReference type="Pfam" id="PF03798">
    <property type="entry name" value="TRAM_LAG1_CLN8"/>
    <property type="match status" value="1"/>
</dbReference>
<dbReference type="PANTHER" id="PTHR13439">
    <property type="entry name" value="CT120 PROTEIN"/>
    <property type="match status" value="1"/>
</dbReference>
<keyword evidence="2 5" id="KW-0812">Transmembrane</keyword>
<dbReference type="OrthoDB" id="10266980at2759"/>
<gene>
    <name evidence="8" type="ORF">BJG266_LOCUS19337</name>
    <name evidence="9" type="ORF">QVE165_LOCUS24053</name>
</gene>
<dbReference type="GO" id="GO:0005783">
    <property type="term" value="C:endoplasmic reticulum"/>
    <property type="evidence" value="ECO:0007669"/>
    <property type="project" value="TreeGrafter"/>
</dbReference>
<comment type="subcellular location">
    <subcellularLocation>
        <location evidence="1">Membrane</location>
        <topology evidence="1">Multi-pass membrane protein</topology>
    </subcellularLocation>
</comment>
<evidence type="ECO:0000256" key="6">
    <source>
        <dbReference type="SAM" id="Phobius"/>
    </source>
</evidence>
<evidence type="ECO:0000313" key="9">
    <source>
        <dbReference type="EMBL" id="CAF1169800.1"/>
    </source>
</evidence>
<sequence length="276" mass="32138">MTSTTTTTTPTKYFSHYNFEQMLNIKFDPTFLPVVATSFTLFIFLYKFLNPILSNLLIKDYKYFNETQKVDWSTRINSSINSFTVGTICVYMMIADHGLEANPLLYKSYLLKTNLSIVIGYLLSDTVISMIHYRKIGDPFSMAHHLVSIYAFAYVLTLNVMPYFANFRLLAELSTPLVNIRWFLDTLKFSKTSKAFVLNGLLMTLVFFFVRILAMPIYWYKVYTVAITPLWSHMGHFRFVLIIVCTVLDIINLYWFSKMVRGCLRLMNSVYGKKHG</sequence>
<comment type="caution">
    <text evidence="9">The sequence shown here is derived from an EMBL/GenBank/DDBJ whole genome shotgun (WGS) entry which is preliminary data.</text>
</comment>
<keyword evidence="4 5" id="KW-0472">Membrane</keyword>
<dbReference type="PANTHER" id="PTHR13439:SF0">
    <property type="entry name" value="TOPOISOMERASE I DAMAGE AFFECTED PROTEIN 4"/>
    <property type="match status" value="1"/>
</dbReference>
<keyword evidence="3 6" id="KW-1133">Transmembrane helix</keyword>
<evidence type="ECO:0000256" key="3">
    <source>
        <dbReference type="ARBA" id="ARBA00022989"/>
    </source>
</evidence>
<dbReference type="Proteomes" id="UP000663877">
    <property type="component" value="Unassembled WGS sequence"/>
</dbReference>
<evidence type="ECO:0000256" key="2">
    <source>
        <dbReference type="ARBA" id="ARBA00022692"/>
    </source>
</evidence>
<dbReference type="GO" id="GO:0055088">
    <property type="term" value="P:lipid homeostasis"/>
    <property type="evidence" value="ECO:0007669"/>
    <property type="project" value="TreeGrafter"/>
</dbReference>
<keyword evidence="10" id="KW-1185">Reference proteome</keyword>
<evidence type="ECO:0000256" key="1">
    <source>
        <dbReference type="ARBA" id="ARBA00004141"/>
    </source>
</evidence>
<dbReference type="EMBL" id="CAJNOM010000166">
    <property type="protein sequence ID" value="CAF1169800.1"/>
    <property type="molecule type" value="Genomic_DNA"/>
</dbReference>
<organism evidence="9 10">
    <name type="scientific">Adineta steineri</name>
    <dbReference type="NCBI Taxonomy" id="433720"/>
    <lineage>
        <taxon>Eukaryota</taxon>
        <taxon>Metazoa</taxon>
        <taxon>Spiralia</taxon>
        <taxon>Gnathifera</taxon>
        <taxon>Rotifera</taxon>
        <taxon>Eurotatoria</taxon>
        <taxon>Bdelloidea</taxon>
        <taxon>Adinetida</taxon>
        <taxon>Adinetidae</taxon>
        <taxon>Adineta</taxon>
    </lineage>
</organism>
<reference evidence="9" key="1">
    <citation type="submission" date="2021-02" db="EMBL/GenBank/DDBJ databases">
        <authorList>
            <person name="Nowell W R."/>
        </authorList>
    </citation>
    <scope>NUCLEOTIDE SEQUENCE</scope>
</reference>
<dbReference type="InterPro" id="IPR006634">
    <property type="entry name" value="TLC-dom"/>
</dbReference>
<feature type="transmembrane region" description="Helical" evidence="6">
    <location>
        <begin position="143"/>
        <end position="161"/>
    </location>
</feature>
<accession>A0A814U4M0</accession>
<feature type="transmembrane region" description="Helical" evidence="6">
    <location>
        <begin position="76"/>
        <end position="94"/>
    </location>
</feature>
<dbReference type="GO" id="GO:0016020">
    <property type="term" value="C:membrane"/>
    <property type="evidence" value="ECO:0007669"/>
    <property type="project" value="UniProtKB-SubCell"/>
</dbReference>
<evidence type="ECO:0000256" key="4">
    <source>
        <dbReference type="ARBA" id="ARBA00023136"/>
    </source>
</evidence>
<protein>
    <recommendedName>
        <fullName evidence="7">TLC domain-containing protein</fullName>
    </recommendedName>
</protein>
<dbReference type="InterPro" id="IPR050846">
    <property type="entry name" value="TLCD"/>
</dbReference>
<evidence type="ECO:0000256" key="5">
    <source>
        <dbReference type="PROSITE-ProRule" id="PRU00205"/>
    </source>
</evidence>
<dbReference type="SMART" id="SM00724">
    <property type="entry name" value="TLC"/>
    <property type="match status" value="1"/>
</dbReference>
<name>A0A814U4M0_9BILA</name>
<dbReference type="EMBL" id="CAJNOI010000103">
    <property type="protein sequence ID" value="CAF1064184.1"/>
    <property type="molecule type" value="Genomic_DNA"/>
</dbReference>
<dbReference type="AlphaFoldDB" id="A0A814U4M0"/>
<evidence type="ECO:0000313" key="10">
    <source>
        <dbReference type="Proteomes" id="UP000663832"/>
    </source>
</evidence>
<evidence type="ECO:0000259" key="7">
    <source>
        <dbReference type="PROSITE" id="PS50922"/>
    </source>
</evidence>
<feature type="transmembrane region" description="Helical" evidence="6">
    <location>
        <begin position="239"/>
        <end position="257"/>
    </location>
</feature>
<dbReference type="PROSITE" id="PS50922">
    <property type="entry name" value="TLC"/>
    <property type="match status" value="1"/>
</dbReference>